<evidence type="ECO:0000313" key="4">
    <source>
        <dbReference type="Proteomes" id="UP000037460"/>
    </source>
</evidence>
<feature type="region of interest" description="Disordered" evidence="1">
    <location>
        <begin position="1"/>
        <end position="53"/>
    </location>
</feature>
<reference evidence="4" key="1">
    <citation type="journal article" date="2015" name="PLoS Genet.">
        <title>Genome Sequence and Transcriptome Analyses of Chrysochromulina tobin: Metabolic Tools for Enhanced Algal Fitness in the Prominent Order Prymnesiales (Haptophyceae).</title>
        <authorList>
            <person name="Hovde B.T."/>
            <person name="Deodato C.R."/>
            <person name="Hunsperger H.M."/>
            <person name="Ryken S.A."/>
            <person name="Yost W."/>
            <person name="Jha R.K."/>
            <person name="Patterson J."/>
            <person name="Monnat R.J. Jr."/>
            <person name="Barlow S.B."/>
            <person name="Starkenburg S.R."/>
            <person name="Cattolico R.A."/>
        </authorList>
    </citation>
    <scope>NUCLEOTIDE SEQUENCE</scope>
    <source>
        <strain evidence="4">CCMP291</strain>
    </source>
</reference>
<dbReference type="Proteomes" id="UP000037460">
    <property type="component" value="Unassembled WGS sequence"/>
</dbReference>
<dbReference type="EMBL" id="JWZX01000633">
    <property type="protein sequence ID" value="KOO36087.1"/>
    <property type="molecule type" value="Genomic_DNA"/>
</dbReference>
<comment type="caution">
    <text evidence="3">The sequence shown here is derived from an EMBL/GenBank/DDBJ whole genome shotgun (WGS) entry which is preliminary data.</text>
</comment>
<gene>
    <name evidence="3" type="ORF">Ctob_010988</name>
</gene>
<name>A0A0M0KBY7_9EUKA</name>
<sequence>MSRLDEPDEPDGNEHEENEPATPVTMTASAAQSPRLTISDPAKFTGDTDGTGLPVSPMDVTAALPDEDDLPVTSIPVRGSFASVQRHVATAVNTILSERSIEEGQVVAFALTKLNAAEMAERATLELMVVERESRESIERWDLHIQIINGLTPARGATRQKEVANEEFVTAVIEKQGDRTFMMALIMALWAALAAVAFAVGVGAGLTAAFSRYVRSALWFPVPF</sequence>
<feature type="compositionally biased region" description="Acidic residues" evidence="1">
    <location>
        <begin position="1"/>
        <end position="19"/>
    </location>
</feature>
<keyword evidence="2" id="KW-0472">Membrane</keyword>
<evidence type="ECO:0000256" key="1">
    <source>
        <dbReference type="SAM" id="MobiDB-lite"/>
    </source>
</evidence>
<keyword evidence="2" id="KW-0812">Transmembrane</keyword>
<dbReference type="AlphaFoldDB" id="A0A0M0KBY7"/>
<keyword evidence="2" id="KW-1133">Transmembrane helix</keyword>
<evidence type="ECO:0000313" key="3">
    <source>
        <dbReference type="EMBL" id="KOO36087.1"/>
    </source>
</evidence>
<protein>
    <submittedName>
        <fullName evidence="3">Uncharacterized protein</fullName>
    </submittedName>
</protein>
<keyword evidence="4" id="KW-1185">Reference proteome</keyword>
<evidence type="ECO:0000256" key="2">
    <source>
        <dbReference type="SAM" id="Phobius"/>
    </source>
</evidence>
<accession>A0A0M0KBY7</accession>
<feature type="transmembrane region" description="Helical" evidence="2">
    <location>
        <begin position="184"/>
        <end position="210"/>
    </location>
</feature>
<organism evidence="3 4">
    <name type="scientific">Chrysochromulina tobinii</name>
    <dbReference type="NCBI Taxonomy" id="1460289"/>
    <lineage>
        <taxon>Eukaryota</taxon>
        <taxon>Haptista</taxon>
        <taxon>Haptophyta</taxon>
        <taxon>Prymnesiophyceae</taxon>
        <taxon>Prymnesiales</taxon>
        <taxon>Chrysochromulinaceae</taxon>
        <taxon>Chrysochromulina</taxon>
    </lineage>
</organism>
<feature type="compositionally biased region" description="Polar residues" evidence="1">
    <location>
        <begin position="24"/>
        <end position="36"/>
    </location>
</feature>
<proteinExistence type="predicted"/>